<gene>
    <name evidence="1" type="ORF">ABR189_18520</name>
</gene>
<keyword evidence="2" id="KW-1185">Reference proteome</keyword>
<comment type="caution">
    <text evidence="1">The sequence shown here is derived from an EMBL/GenBank/DDBJ whole genome shotgun (WGS) entry which is preliminary data.</text>
</comment>
<dbReference type="EMBL" id="JBEXAC010000002">
    <property type="protein sequence ID" value="MET6999389.1"/>
    <property type="molecule type" value="Genomic_DNA"/>
</dbReference>
<protein>
    <submittedName>
        <fullName evidence="1">Uncharacterized protein</fullName>
    </submittedName>
</protein>
<dbReference type="Proteomes" id="UP001549749">
    <property type="component" value="Unassembled WGS sequence"/>
</dbReference>
<evidence type="ECO:0000313" key="1">
    <source>
        <dbReference type="EMBL" id="MET6999389.1"/>
    </source>
</evidence>
<reference evidence="1 2" key="1">
    <citation type="submission" date="2024-06" db="EMBL/GenBank/DDBJ databases">
        <title>Chitinophaga defluvii sp. nov., isolated from municipal sewage.</title>
        <authorList>
            <person name="Zhang L."/>
        </authorList>
    </citation>
    <scope>NUCLEOTIDE SEQUENCE [LARGE SCALE GENOMIC DNA]</scope>
    <source>
        <strain evidence="1 2">H8</strain>
    </source>
</reference>
<accession>A0ABV2T8M8</accession>
<sequence length="173" mass="20118">MKKGMNSKEKAFTERMKGRQPVIEIHGHPFFIEARWGLLTPKGNFLSKGINLNDMCEFSPGTYRFYYDTNRMTEAVIRKDIIELPKNVVLIEIPSLLALDPVMMAKRWDEDPRRYLNEYPLKMYNVAKVIPIKKSPLVELVKKNLEKIKALQSPRQRIIKSSSPDRKKKGKGL</sequence>
<evidence type="ECO:0000313" key="2">
    <source>
        <dbReference type="Proteomes" id="UP001549749"/>
    </source>
</evidence>
<proteinExistence type="predicted"/>
<name>A0ABV2T8M8_9BACT</name>
<dbReference type="RefSeq" id="WP_354661954.1">
    <property type="nucleotide sequence ID" value="NZ_JBEXAC010000002.1"/>
</dbReference>
<organism evidence="1 2">
    <name type="scientific">Chitinophaga defluvii</name>
    <dbReference type="NCBI Taxonomy" id="3163343"/>
    <lineage>
        <taxon>Bacteria</taxon>
        <taxon>Pseudomonadati</taxon>
        <taxon>Bacteroidota</taxon>
        <taxon>Chitinophagia</taxon>
        <taxon>Chitinophagales</taxon>
        <taxon>Chitinophagaceae</taxon>
        <taxon>Chitinophaga</taxon>
    </lineage>
</organism>